<evidence type="ECO:0000256" key="2">
    <source>
        <dbReference type="ARBA" id="ARBA00022448"/>
    </source>
</evidence>
<organism evidence="12 13">
    <name type="scientific">Entomortierella chlamydospora</name>
    <dbReference type="NCBI Taxonomy" id="101097"/>
    <lineage>
        <taxon>Eukaryota</taxon>
        <taxon>Fungi</taxon>
        <taxon>Fungi incertae sedis</taxon>
        <taxon>Mucoromycota</taxon>
        <taxon>Mortierellomycotina</taxon>
        <taxon>Mortierellomycetes</taxon>
        <taxon>Mortierellales</taxon>
        <taxon>Mortierellaceae</taxon>
        <taxon>Entomortierella</taxon>
    </lineage>
</organism>
<comment type="subcellular location">
    <subcellularLocation>
        <location evidence="1">Membrane</location>
        <topology evidence="1">Multi-pass membrane protein</topology>
    </subcellularLocation>
</comment>
<dbReference type="GO" id="GO:0030322">
    <property type="term" value="P:stabilization of membrane potential"/>
    <property type="evidence" value="ECO:0007669"/>
    <property type="project" value="TreeGrafter"/>
</dbReference>
<feature type="compositionally biased region" description="Polar residues" evidence="9">
    <location>
        <begin position="636"/>
        <end position="660"/>
    </location>
</feature>
<accession>A0A9P6MUM8</accession>
<evidence type="ECO:0000256" key="3">
    <source>
        <dbReference type="ARBA" id="ARBA00022692"/>
    </source>
</evidence>
<dbReference type="InterPro" id="IPR013099">
    <property type="entry name" value="K_chnl_dom"/>
</dbReference>
<feature type="region of interest" description="Disordered" evidence="9">
    <location>
        <begin position="764"/>
        <end position="800"/>
    </location>
</feature>
<comment type="caution">
    <text evidence="12">The sequence shown here is derived from an EMBL/GenBank/DDBJ whole genome shotgun (WGS) entry which is preliminary data.</text>
</comment>
<keyword evidence="4 10" id="KW-1133">Transmembrane helix</keyword>
<dbReference type="AlphaFoldDB" id="A0A9P6MUM8"/>
<dbReference type="InterPro" id="IPR003280">
    <property type="entry name" value="2pore_dom_K_chnl"/>
</dbReference>
<feature type="compositionally biased region" description="Gly residues" evidence="9">
    <location>
        <begin position="692"/>
        <end position="704"/>
    </location>
</feature>
<dbReference type="GO" id="GO:0005886">
    <property type="term" value="C:plasma membrane"/>
    <property type="evidence" value="ECO:0007669"/>
    <property type="project" value="TreeGrafter"/>
</dbReference>
<evidence type="ECO:0000256" key="9">
    <source>
        <dbReference type="SAM" id="MobiDB-lite"/>
    </source>
</evidence>
<name>A0A9P6MUM8_9FUNG</name>
<feature type="compositionally biased region" description="Polar residues" evidence="9">
    <location>
        <begin position="491"/>
        <end position="511"/>
    </location>
</feature>
<feature type="region of interest" description="Disordered" evidence="9">
    <location>
        <begin position="410"/>
        <end position="430"/>
    </location>
</feature>
<reference evidence="12" key="1">
    <citation type="journal article" date="2020" name="Fungal Divers.">
        <title>Resolving the Mortierellaceae phylogeny through synthesis of multi-gene phylogenetics and phylogenomics.</title>
        <authorList>
            <person name="Vandepol N."/>
            <person name="Liber J."/>
            <person name="Desiro A."/>
            <person name="Na H."/>
            <person name="Kennedy M."/>
            <person name="Barry K."/>
            <person name="Grigoriev I.V."/>
            <person name="Miller A.N."/>
            <person name="O'Donnell K."/>
            <person name="Stajich J.E."/>
            <person name="Bonito G."/>
        </authorList>
    </citation>
    <scope>NUCLEOTIDE SEQUENCE</scope>
    <source>
        <strain evidence="12">NRRL 2769</strain>
    </source>
</reference>
<feature type="compositionally biased region" description="Low complexity" evidence="9">
    <location>
        <begin position="764"/>
        <end position="780"/>
    </location>
</feature>
<dbReference type="PANTHER" id="PTHR11003">
    <property type="entry name" value="POTASSIUM CHANNEL, SUBFAMILY K"/>
    <property type="match status" value="1"/>
</dbReference>
<dbReference type="SUPFAM" id="SSF81324">
    <property type="entry name" value="Voltage-gated potassium channels"/>
    <property type="match status" value="2"/>
</dbReference>
<feature type="compositionally biased region" description="Basic and acidic residues" evidence="9">
    <location>
        <begin position="471"/>
        <end position="481"/>
    </location>
</feature>
<keyword evidence="13" id="KW-1185">Reference proteome</keyword>
<dbReference type="PRINTS" id="PR01333">
    <property type="entry name" value="2POREKCHANEL"/>
</dbReference>
<evidence type="ECO:0000256" key="1">
    <source>
        <dbReference type="ARBA" id="ARBA00004141"/>
    </source>
</evidence>
<gene>
    <name evidence="12" type="primary">TOK1_2</name>
    <name evidence="12" type="ORF">BGZ80_010608</name>
</gene>
<feature type="transmembrane region" description="Helical" evidence="10">
    <location>
        <begin position="176"/>
        <end position="195"/>
    </location>
</feature>
<evidence type="ECO:0000256" key="7">
    <source>
        <dbReference type="ARBA" id="ARBA00023303"/>
    </source>
</evidence>
<feature type="transmembrane region" description="Helical" evidence="10">
    <location>
        <begin position="207"/>
        <end position="225"/>
    </location>
</feature>
<feature type="compositionally biased region" description="Basic and acidic residues" evidence="9">
    <location>
        <begin position="887"/>
        <end position="906"/>
    </location>
</feature>
<evidence type="ECO:0000256" key="6">
    <source>
        <dbReference type="ARBA" id="ARBA00023136"/>
    </source>
</evidence>
<feature type="compositionally biased region" description="Polar residues" evidence="9">
    <location>
        <begin position="670"/>
        <end position="689"/>
    </location>
</feature>
<dbReference type="PANTHER" id="PTHR11003:SF291">
    <property type="entry name" value="IP11374P"/>
    <property type="match status" value="1"/>
</dbReference>
<feature type="compositionally biased region" description="Low complexity" evidence="9">
    <location>
        <begin position="832"/>
        <end position="844"/>
    </location>
</feature>
<feature type="compositionally biased region" description="Low complexity" evidence="9">
    <location>
        <begin position="735"/>
        <end position="748"/>
    </location>
</feature>
<sequence length="948" mass="104803">MLTVDWWRGFPSAGLSATLKALIISSFVMTTVIIIGSAIYTAIEDWTFDQAVNFCIVSFATIGYGNLSPKTSLGQIIFSFYGLVGISAVGFFVVSLRNAVIEQFQWRLVEKFSNPAHLTRVQTRMSAKDISFPEARFEEEQRVKTVVKRRMIIRMGFIWIVMWFGGAGIFCAFESWTFLQSLYFCFVTLTTIGFGDYVPQEPGSIEFWNVYVFIGLSVFAYILSLSSESMAQHIHLVDDCDDDDSMYGWERNEDPSAPLTTRSITLGLEGLKWRQNQQNIQQPNSNMDHQANEEGKMAMTPNGPISNLVPDTAMDNDPQSSVQRNRHRNSSGRILMVSARERKQMLQAEYYAANSPSTTIQFMDTKGMLHQRTYHGGSMNLERQGSEITYGTMGRNGHGPLKRITSLMNPGSPGGVGVGSHGTMYGTGSIQPANTVQTRQLQHQPLIRFDSPSPTVRGSSGHPRDNQASQSEREERNERAKGSIPSCLDLFNQSNHQSSRSEGSPADNNTLIVERPQLSRLRSSSYDNLRPGPSQDEIHRWLAEGAGTLEAPKFIHAYNKALEKELDAEFKPIEGIDSSRKAVKPPFGFSARSDKGENRALLQNEDLINPYEGVAPDVMPIPLTTEPETMNATEEAQFSAGQNTVQIENTSGESSRSQPRNPEPPIHESASPSVFSNEQETAESSSSNKLFLGGGTSAGYGRHGYGVPTSEAEAMPKTDSPTKLKKVNIQPAPPVVSSSSSSSVARPSEAIQLFDSDVDSHQLTIHSSSSSQPLSLFSNHPRSGQSSAVHTPSGSISSTVTPPVLMTIFDVPAWDHKNPQTGSRNSSLSVPNQQSRSRANSNARRIGEISGHQTNDQTEDEAESSHHNQAPSTRSRVSSEISIGPFDETRTPETIPRFDDDVDLNHIDLTPEQIENERKRREDLKRREREIEARLARLGPKGRADYQS</sequence>
<dbReference type="GO" id="GO:0015271">
    <property type="term" value="F:outward rectifier potassium channel activity"/>
    <property type="evidence" value="ECO:0007669"/>
    <property type="project" value="TreeGrafter"/>
</dbReference>
<dbReference type="EMBL" id="JAAAID010000757">
    <property type="protein sequence ID" value="KAG0014160.1"/>
    <property type="molecule type" value="Genomic_DNA"/>
</dbReference>
<evidence type="ECO:0000256" key="5">
    <source>
        <dbReference type="ARBA" id="ARBA00023065"/>
    </source>
</evidence>
<feature type="compositionally biased region" description="Polar residues" evidence="9">
    <location>
        <begin position="819"/>
        <end position="831"/>
    </location>
</feature>
<evidence type="ECO:0000256" key="8">
    <source>
        <dbReference type="RuleBase" id="RU003857"/>
    </source>
</evidence>
<evidence type="ECO:0000313" key="12">
    <source>
        <dbReference type="EMBL" id="KAG0014160.1"/>
    </source>
</evidence>
<comment type="similarity">
    <text evidence="8">Belongs to the two pore domain potassium channel (TC 1.A.1.8) family.</text>
</comment>
<evidence type="ECO:0000256" key="10">
    <source>
        <dbReference type="SAM" id="Phobius"/>
    </source>
</evidence>
<feature type="region of interest" description="Disordered" evidence="9">
    <location>
        <begin position="815"/>
        <end position="927"/>
    </location>
</feature>
<feature type="compositionally biased region" description="Polar residues" evidence="9">
    <location>
        <begin position="867"/>
        <end position="881"/>
    </location>
</feature>
<feature type="transmembrane region" description="Helical" evidence="10">
    <location>
        <begin position="21"/>
        <end position="43"/>
    </location>
</feature>
<feature type="region of interest" description="Disordered" evidence="9">
    <location>
        <begin position="636"/>
        <end position="748"/>
    </location>
</feature>
<evidence type="ECO:0000256" key="4">
    <source>
        <dbReference type="ARBA" id="ARBA00022989"/>
    </source>
</evidence>
<feature type="compositionally biased region" description="Basic and acidic residues" evidence="9">
    <location>
        <begin position="915"/>
        <end position="927"/>
    </location>
</feature>
<feature type="transmembrane region" description="Helical" evidence="10">
    <location>
        <begin position="76"/>
        <end position="96"/>
    </location>
</feature>
<feature type="domain" description="Potassium channel" evidence="11">
    <location>
        <begin position="159"/>
        <end position="227"/>
    </location>
</feature>
<keyword evidence="7 8" id="KW-0407">Ion channel</keyword>
<keyword evidence="5 8" id="KW-0406">Ion transport</keyword>
<evidence type="ECO:0000313" key="13">
    <source>
        <dbReference type="Proteomes" id="UP000703661"/>
    </source>
</evidence>
<protein>
    <submittedName>
        <fullName evidence="12">Potassium channel</fullName>
    </submittedName>
</protein>
<feature type="compositionally biased region" description="Polar residues" evidence="9">
    <location>
        <begin position="781"/>
        <end position="800"/>
    </location>
</feature>
<dbReference type="OrthoDB" id="297496at2759"/>
<keyword evidence="3 8" id="KW-0812">Transmembrane</keyword>
<feature type="region of interest" description="Disordered" evidence="9">
    <location>
        <begin position="445"/>
        <end position="532"/>
    </location>
</feature>
<feature type="domain" description="Potassium channel" evidence="11">
    <location>
        <begin position="28"/>
        <end position="100"/>
    </location>
</feature>
<dbReference type="GO" id="GO:0022841">
    <property type="term" value="F:potassium ion leak channel activity"/>
    <property type="evidence" value="ECO:0007669"/>
    <property type="project" value="TreeGrafter"/>
</dbReference>
<evidence type="ECO:0000259" key="11">
    <source>
        <dbReference type="Pfam" id="PF07885"/>
    </source>
</evidence>
<dbReference type="Gene3D" id="1.10.287.70">
    <property type="match status" value="2"/>
</dbReference>
<feature type="transmembrane region" description="Helical" evidence="10">
    <location>
        <begin position="151"/>
        <end position="170"/>
    </location>
</feature>
<dbReference type="Proteomes" id="UP000703661">
    <property type="component" value="Unassembled WGS sequence"/>
</dbReference>
<proteinExistence type="inferred from homology"/>
<keyword evidence="6 10" id="KW-0472">Membrane</keyword>
<keyword evidence="2 8" id="KW-0813">Transport</keyword>
<dbReference type="Pfam" id="PF07885">
    <property type="entry name" value="Ion_trans_2"/>
    <property type="match status" value="2"/>
</dbReference>